<dbReference type="SMART" id="SM00868">
    <property type="entry name" value="zf-AD"/>
    <property type="match status" value="2"/>
</dbReference>
<dbReference type="PROSITE" id="PS00028">
    <property type="entry name" value="ZINC_FINGER_C2H2_1"/>
    <property type="match status" value="6"/>
</dbReference>
<dbReference type="GO" id="GO:0003677">
    <property type="term" value="F:DNA binding"/>
    <property type="evidence" value="ECO:0007669"/>
    <property type="project" value="UniProtKB-KW"/>
</dbReference>
<keyword evidence="4 10" id="KW-0863">Zinc-finger</keyword>
<dbReference type="Pfam" id="PF00096">
    <property type="entry name" value="zf-C2H2"/>
    <property type="match status" value="5"/>
</dbReference>
<evidence type="ECO:0000259" key="13">
    <source>
        <dbReference type="PROSITE" id="PS51915"/>
    </source>
</evidence>
<feature type="binding site" evidence="11">
    <location>
        <position position="86"/>
    </location>
    <ligand>
        <name>Zn(2+)</name>
        <dbReference type="ChEBI" id="CHEBI:29105"/>
    </ligand>
</feature>
<evidence type="ECO:0000256" key="5">
    <source>
        <dbReference type="ARBA" id="ARBA00022833"/>
    </source>
</evidence>
<keyword evidence="7" id="KW-0238">DNA-binding</keyword>
<dbReference type="FunFam" id="3.30.160.60:FF:000100">
    <property type="entry name" value="Zinc finger 45-like"/>
    <property type="match status" value="1"/>
</dbReference>
<dbReference type="PROSITE" id="PS50157">
    <property type="entry name" value="ZINC_FINGER_C2H2_2"/>
    <property type="match status" value="6"/>
</dbReference>
<gene>
    <name evidence="14" type="ORF">CALMAC_LOCUS2506</name>
</gene>
<evidence type="ECO:0000256" key="10">
    <source>
        <dbReference type="PROSITE-ProRule" id="PRU00042"/>
    </source>
</evidence>
<dbReference type="OrthoDB" id="6077919at2759"/>
<dbReference type="InterPro" id="IPR036236">
    <property type="entry name" value="Znf_C2H2_sf"/>
</dbReference>
<evidence type="ECO:0008006" key="16">
    <source>
        <dbReference type="Google" id="ProtNLM"/>
    </source>
</evidence>
<keyword evidence="8" id="KW-0804">Transcription</keyword>
<feature type="binding site" evidence="11">
    <location>
        <position position="38"/>
    </location>
    <ligand>
        <name>Zn(2+)</name>
        <dbReference type="ChEBI" id="CHEBI:29105"/>
    </ligand>
</feature>
<name>A0A653BNK1_CALMS</name>
<feature type="domain" description="C2H2-type" evidence="12">
    <location>
        <begin position="297"/>
        <end position="325"/>
    </location>
</feature>
<evidence type="ECO:0000256" key="1">
    <source>
        <dbReference type="ARBA" id="ARBA00004123"/>
    </source>
</evidence>
<sequence length="406" mass="46048">MLKLNCCVMATFNNKNNMPQQNNDLLNYYLTMNVNNICRICLEKGPKLMPIFDPVKPPHFSILIMACAAVQVLQGDGLPPYICQKCISKLNIAFQFKTQCERSDAKLRQCFEHFQNLQPAPDLSGFMMMKKEEQSATADMTYNPNNDEGTTNVEDKQIESVNASQQIVETTGIQILHTVQLEPNPSLYDIHKGALSGLKSDLTDLKPVTALKMESITTTTTSDENEQKESTVSIKKPMKQHQCDTCGKIFRTKPGLVHHIRIHTGERPYVCHLCEKRFINGGHLHTHMRIHTGEKNHVCAACSKAFATAQQLTKHTIAIHTSERPYGCTYCHKRFASSSNLNTHTKIHTGVKDYHCDQCTKAFSTKGQLYQHMLVHTGEKAYLCEFCQKRFSQKAHLVRHLKTHKN</sequence>
<feature type="domain" description="C2H2-type" evidence="12">
    <location>
        <begin position="382"/>
        <end position="406"/>
    </location>
</feature>
<dbReference type="GO" id="GO:0030674">
    <property type="term" value="F:protein-macromolecule adaptor activity"/>
    <property type="evidence" value="ECO:0007669"/>
    <property type="project" value="UniProtKB-ARBA"/>
</dbReference>
<feature type="binding site" evidence="11">
    <location>
        <position position="83"/>
    </location>
    <ligand>
        <name>Zn(2+)</name>
        <dbReference type="ChEBI" id="CHEBI:29105"/>
    </ligand>
</feature>
<dbReference type="GO" id="GO:0000122">
    <property type="term" value="P:negative regulation of transcription by RNA polymerase II"/>
    <property type="evidence" value="ECO:0007669"/>
    <property type="project" value="UniProtKB-ARBA"/>
</dbReference>
<dbReference type="SMART" id="SM00355">
    <property type="entry name" value="ZnF_C2H2"/>
    <property type="match status" value="6"/>
</dbReference>
<evidence type="ECO:0000256" key="3">
    <source>
        <dbReference type="ARBA" id="ARBA00022737"/>
    </source>
</evidence>
<feature type="domain" description="C2H2-type" evidence="12">
    <location>
        <begin position="269"/>
        <end position="296"/>
    </location>
</feature>
<dbReference type="Gene3D" id="3.30.160.60">
    <property type="entry name" value="Classic Zinc Finger"/>
    <property type="match status" value="6"/>
</dbReference>
<keyword evidence="15" id="KW-1185">Reference proteome</keyword>
<dbReference type="FunFam" id="3.30.160.60:FF:000557">
    <property type="entry name" value="zinc finger and SCAN domain-containing protein 29"/>
    <property type="match status" value="1"/>
</dbReference>
<feature type="domain" description="C2H2-type" evidence="12">
    <location>
        <begin position="241"/>
        <end position="268"/>
    </location>
</feature>
<dbReference type="GO" id="GO:0000981">
    <property type="term" value="F:DNA-binding transcription factor activity, RNA polymerase II-specific"/>
    <property type="evidence" value="ECO:0007669"/>
    <property type="project" value="TreeGrafter"/>
</dbReference>
<proteinExistence type="predicted"/>
<dbReference type="Proteomes" id="UP000410492">
    <property type="component" value="Unassembled WGS sequence"/>
</dbReference>
<keyword evidence="9" id="KW-0539">Nucleus</keyword>
<dbReference type="InterPro" id="IPR013087">
    <property type="entry name" value="Znf_C2H2_type"/>
</dbReference>
<dbReference type="FunFam" id="3.30.160.60:FF:000688">
    <property type="entry name" value="zinc finger protein 197 isoform X1"/>
    <property type="match status" value="1"/>
</dbReference>
<dbReference type="GO" id="GO:0005634">
    <property type="term" value="C:nucleus"/>
    <property type="evidence" value="ECO:0007669"/>
    <property type="project" value="UniProtKB-SubCell"/>
</dbReference>
<dbReference type="FunFam" id="3.30.160.60:FF:000965">
    <property type="entry name" value="Neurotrophin receptor-interacting factor homolog"/>
    <property type="match status" value="1"/>
</dbReference>
<dbReference type="SUPFAM" id="SSF57716">
    <property type="entry name" value="Glucocorticoid receptor-like (DNA-binding domain)"/>
    <property type="match status" value="1"/>
</dbReference>
<evidence type="ECO:0000256" key="9">
    <source>
        <dbReference type="ARBA" id="ARBA00023242"/>
    </source>
</evidence>
<dbReference type="FunFam" id="3.40.1800.20:FF:000001">
    <property type="entry name" value="zinc finger protein 836"/>
    <property type="match status" value="1"/>
</dbReference>
<dbReference type="GO" id="GO:0008270">
    <property type="term" value="F:zinc ion binding"/>
    <property type="evidence" value="ECO:0007669"/>
    <property type="project" value="UniProtKB-UniRule"/>
</dbReference>
<organism evidence="14 15">
    <name type="scientific">Callosobruchus maculatus</name>
    <name type="common">Southern cowpea weevil</name>
    <name type="synonym">Pulse bruchid</name>
    <dbReference type="NCBI Taxonomy" id="64391"/>
    <lineage>
        <taxon>Eukaryota</taxon>
        <taxon>Metazoa</taxon>
        <taxon>Ecdysozoa</taxon>
        <taxon>Arthropoda</taxon>
        <taxon>Hexapoda</taxon>
        <taxon>Insecta</taxon>
        <taxon>Pterygota</taxon>
        <taxon>Neoptera</taxon>
        <taxon>Endopterygota</taxon>
        <taxon>Coleoptera</taxon>
        <taxon>Polyphaga</taxon>
        <taxon>Cucujiformia</taxon>
        <taxon>Chrysomeloidea</taxon>
        <taxon>Chrysomelidae</taxon>
        <taxon>Bruchinae</taxon>
        <taxon>Bruchini</taxon>
        <taxon>Callosobruchus</taxon>
    </lineage>
</organism>
<evidence type="ECO:0000256" key="11">
    <source>
        <dbReference type="PROSITE-ProRule" id="PRU01263"/>
    </source>
</evidence>
<accession>A0A653BNK1</accession>
<dbReference type="SUPFAM" id="SSF57667">
    <property type="entry name" value="beta-beta-alpha zinc fingers"/>
    <property type="match status" value="3"/>
</dbReference>
<keyword evidence="3" id="KW-0677">Repeat</keyword>
<feature type="domain" description="ZAD" evidence="13">
    <location>
        <begin position="36"/>
        <end position="110"/>
    </location>
</feature>
<feature type="domain" description="C2H2-type" evidence="12">
    <location>
        <begin position="354"/>
        <end position="381"/>
    </location>
</feature>
<dbReference type="Pfam" id="PF07776">
    <property type="entry name" value="zf-AD"/>
    <property type="match status" value="1"/>
</dbReference>
<keyword evidence="2 11" id="KW-0479">Metal-binding</keyword>
<reference evidence="14 15" key="1">
    <citation type="submission" date="2019-01" db="EMBL/GenBank/DDBJ databases">
        <authorList>
            <person name="Sayadi A."/>
        </authorList>
    </citation>
    <scope>NUCLEOTIDE SEQUENCE [LARGE SCALE GENOMIC DNA]</scope>
</reference>
<comment type="subcellular location">
    <subcellularLocation>
        <location evidence="1">Nucleus</location>
    </subcellularLocation>
</comment>
<dbReference type="InterPro" id="IPR012934">
    <property type="entry name" value="Znf_AD"/>
</dbReference>
<feature type="binding site" evidence="11">
    <location>
        <position position="41"/>
    </location>
    <ligand>
        <name>Zn(2+)</name>
        <dbReference type="ChEBI" id="CHEBI:29105"/>
    </ligand>
</feature>
<dbReference type="FunFam" id="3.30.160.60:FF:000624">
    <property type="entry name" value="zinc finger protein 697"/>
    <property type="match status" value="1"/>
</dbReference>
<dbReference type="Pfam" id="PF13912">
    <property type="entry name" value="zf-C2H2_6"/>
    <property type="match status" value="1"/>
</dbReference>
<evidence type="ECO:0000256" key="7">
    <source>
        <dbReference type="ARBA" id="ARBA00023125"/>
    </source>
</evidence>
<dbReference type="GO" id="GO:0048598">
    <property type="term" value="P:embryonic morphogenesis"/>
    <property type="evidence" value="ECO:0007669"/>
    <property type="project" value="UniProtKB-ARBA"/>
</dbReference>
<keyword evidence="6" id="KW-0805">Transcription regulation</keyword>
<dbReference type="PROSITE" id="PS51915">
    <property type="entry name" value="ZAD"/>
    <property type="match status" value="1"/>
</dbReference>
<evidence type="ECO:0000256" key="2">
    <source>
        <dbReference type="ARBA" id="ARBA00022723"/>
    </source>
</evidence>
<dbReference type="FunFam" id="3.30.160.60:FF:000912">
    <property type="entry name" value="Zinc finger protein 660"/>
    <property type="match status" value="1"/>
</dbReference>
<feature type="domain" description="C2H2-type" evidence="12">
    <location>
        <begin position="326"/>
        <end position="353"/>
    </location>
</feature>
<dbReference type="EMBL" id="CAACVG010003082">
    <property type="protein sequence ID" value="VEN37157.1"/>
    <property type="molecule type" value="Genomic_DNA"/>
</dbReference>
<protein>
    <recommendedName>
        <fullName evidence="16">Protein krueppel</fullName>
    </recommendedName>
</protein>
<evidence type="ECO:0000256" key="6">
    <source>
        <dbReference type="ARBA" id="ARBA00023015"/>
    </source>
</evidence>
<dbReference type="PANTHER" id="PTHR24394:SF29">
    <property type="entry name" value="MYONEURIN"/>
    <property type="match status" value="1"/>
</dbReference>
<evidence type="ECO:0000256" key="8">
    <source>
        <dbReference type="ARBA" id="ARBA00023163"/>
    </source>
</evidence>
<evidence type="ECO:0000259" key="12">
    <source>
        <dbReference type="PROSITE" id="PS50157"/>
    </source>
</evidence>
<dbReference type="GO" id="GO:0045595">
    <property type="term" value="P:regulation of cell differentiation"/>
    <property type="evidence" value="ECO:0007669"/>
    <property type="project" value="UniProtKB-ARBA"/>
</dbReference>
<dbReference type="PANTHER" id="PTHR24394">
    <property type="entry name" value="ZINC FINGER PROTEIN"/>
    <property type="match status" value="1"/>
</dbReference>
<keyword evidence="5 11" id="KW-0862">Zinc</keyword>
<dbReference type="Gene3D" id="3.40.1800.20">
    <property type="match status" value="1"/>
</dbReference>
<evidence type="ECO:0000313" key="14">
    <source>
        <dbReference type="EMBL" id="VEN37157.1"/>
    </source>
</evidence>
<evidence type="ECO:0000256" key="4">
    <source>
        <dbReference type="ARBA" id="ARBA00022771"/>
    </source>
</evidence>
<evidence type="ECO:0000313" key="15">
    <source>
        <dbReference type="Proteomes" id="UP000410492"/>
    </source>
</evidence>
<dbReference type="AlphaFoldDB" id="A0A653BNK1"/>